<name>A0A8I3AGF7_9AGAM</name>
<comment type="caution">
    <text evidence="1">The sequence shown here is derived from an EMBL/GenBank/DDBJ whole genome shotgun (WGS) entry which is preliminary data.</text>
</comment>
<accession>A0A8I3AGF7</accession>
<proteinExistence type="predicted"/>
<dbReference type="Proteomes" id="UP000683000">
    <property type="component" value="Unassembled WGS sequence"/>
</dbReference>
<evidence type="ECO:0000313" key="2">
    <source>
        <dbReference type="Proteomes" id="UP000683000"/>
    </source>
</evidence>
<protein>
    <submittedName>
        <fullName evidence="1">Uncharacterized protein</fullName>
    </submittedName>
</protein>
<dbReference type="EMBL" id="JAGFBS010000001">
    <property type="protein sequence ID" value="KAG6381455.1"/>
    <property type="molecule type" value="Genomic_DNA"/>
</dbReference>
<evidence type="ECO:0000313" key="1">
    <source>
        <dbReference type="EMBL" id="KAG6381455.1"/>
    </source>
</evidence>
<gene>
    <name evidence="1" type="ORF">JVT61DRAFT_24</name>
</gene>
<sequence>MAVDEAHIPLTAKGYCKSLEHFYNIHSEPISLVLLTATLPPSLRPALRETYQLVDDASIHRQATNHAELNFVLKKTSSEKDLVKCGDRAIASEHLAGSRSCIGLCSFHNSVHGLGQTHWLASLCGRQENHE</sequence>
<keyword evidence="2" id="KW-1185">Reference proteome</keyword>
<organism evidence="1 2">
    <name type="scientific">Boletus reticuloceps</name>
    <dbReference type="NCBI Taxonomy" id="495285"/>
    <lineage>
        <taxon>Eukaryota</taxon>
        <taxon>Fungi</taxon>
        <taxon>Dikarya</taxon>
        <taxon>Basidiomycota</taxon>
        <taxon>Agaricomycotina</taxon>
        <taxon>Agaricomycetes</taxon>
        <taxon>Agaricomycetidae</taxon>
        <taxon>Boletales</taxon>
        <taxon>Boletineae</taxon>
        <taxon>Boletaceae</taxon>
        <taxon>Boletoideae</taxon>
        <taxon>Boletus</taxon>
    </lineage>
</organism>
<dbReference type="AlphaFoldDB" id="A0A8I3AGF7"/>
<reference evidence="1" key="1">
    <citation type="submission" date="2021-03" db="EMBL/GenBank/DDBJ databases">
        <title>Evolutionary innovations through gain and loss of genes in the ectomycorrhizal Boletales.</title>
        <authorList>
            <person name="Wu G."/>
            <person name="Miyauchi S."/>
            <person name="Morin E."/>
            <person name="Yang Z.-L."/>
            <person name="Xu J."/>
            <person name="Martin F.M."/>
        </authorList>
    </citation>
    <scope>NUCLEOTIDE SEQUENCE</scope>
    <source>
        <strain evidence="1">BR01</strain>
    </source>
</reference>